<gene>
    <name evidence="1" type="ORF">THF1A12_130002</name>
</gene>
<proteinExistence type="predicted"/>
<name>A0AAU9QJL1_9VIBR</name>
<reference evidence="1" key="1">
    <citation type="submission" date="2022-01" db="EMBL/GenBank/DDBJ databases">
        <authorList>
            <person name="Lagorce A."/>
        </authorList>
    </citation>
    <scope>NUCLEOTIDE SEQUENCE</scope>
    <source>
        <strain evidence="1">Th15_F1_A12</strain>
    </source>
</reference>
<evidence type="ECO:0008006" key="3">
    <source>
        <dbReference type="Google" id="ProtNLM"/>
    </source>
</evidence>
<evidence type="ECO:0000313" key="1">
    <source>
        <dbReference type="EMBL" id="CAH1574527.1"/>
    </source>
</evidence>
<protein>
    <recommendedName>
        <fullName evidence="3">Transposase</fullName>
    </recommendedName>
</protein>
<evidence type="ECO:0000313" key="2">
    <source>
        <dbReference type="Proteomes" id="UP001295462"/>
    </source>
</evidence>
<accession>A0AAU9QJL1</accession>
<dbReference type="EMBL" id="CAKMUD010000035">
    <property type="protein sequence ID" value="CAH1574527.1"/>
    <property type="molecule type" value="Genomic_DNA"/>
</dbReference>
<comment type="caution">
    <text evidence="1">The sequence shown here is derived from an EMBL/GenBank/DDBJ whole genome shotgun (WGS) entry which is preliminary data.</text>
</comment>
<sequence length="60" mass="6831">MTLLVIVFVMRKGKLAALEELVFQIAHLEPNKRSCQKSPSSVLRELVSLEVYRDEKSRSG</sequence>
<organism evidence="1 2">
    <name type="scientific">Vibrio jasicida</name>
    <dbReference type="NCBI Taxonomy" id="766224"/>
    <lineage>
        <taxon>Bacteria</taxon>
        <taxon>Pseudomonadati</taxon>
        <taxon>Pseudomonadota</taxon>
        <taxon>Gammaproteobacteria</taxon>
        <taxon>Vibrionales</taxon>
        <taxon>Vibrionaceae</taxon>
        <taxon>Vibrio</taxon>
    </lineage>
</organism>
<dbReference type="Proteomes" id="UP001295462">
    <property type="component" value="Unassembled WGS sequence"/>
</dbReference>
<dbReference type="AlphaFoldDB" id="A0AAU9QJL1"/>